<evidence type="ECO:0000313" key="4">
    <source>
        <dbReference type="Proteomes" id="UP001157418"/>
    </source>
</evidence>
<protein>
    <recommendedName>
        <fullName evidence="5">Heat shock protein 70</fullName>
    </recommendedName>
</protein>
<evidence type="ECO:0008006" key="5">
    <source>
        <dbReference type="Google" id="ProtNLM"/>
    </source>
</evidence>
<dbReference type="InterPro" id="IPR013126">
    <property type="entry name" value="Hsp_70_fam"/>
</dbReference>
<gene>
    <name evidence="3" type="ORF">LVIROSA_LOCUS15221</name>
</gene>
<accession>A0AAU9MS12</accession>
<reference evidence="3 4" key="1">
    <citation type="submission" date="2022-01" db="EMBL/GenBank/DDBJ databases">
        <authorList>
            <person name="Xiong W."/>
            <person name="Schranz E."/>
        </authorList>
    </citation>
    <scope>NUCLEOTIDE SEQUENCE [LARGE SCALE GENOMIC DNA]</scope>
</reference>
<name>A0AAU9MS12_9ASTR</name>
<dbReference type="Proteomes" id="UP001157418">
    <property type="component" value="Unassembled WGS sequence"/>
</dbReference>
<dbReference type="AlphaFoldDB" id="A0AAU9MS12"/>
<keyword evidence="1" id="KW-0547">Nucleotide-binding</keyword>
<dbReference type="Gene3D" id="1.20.1270.10">
    <property type="match status" value="1"/>
</dbReference>
<dbReference type="GO" id="GO:0005524">
    <property type="term" value="F:ATP binding"/>
    <property type="evidence" value="ECO:0007669"/>
    <property type="project" value="UniProtKB-KW"/>
</dbReference>
<dbReference type="SUPFAM" id="SSF100934">
    <property type="entry name" value="Heat shock protein 70kD (HSP70), C-terminal subdomain"/>
    <property type="match status" value="1"/>
</dbReference>
<evidence type="ECO:0000256" key="1">
    <source>
        <dbReference type="ARBA" id="ARBA00022741"/>
    </source>
</evidence>
<dbReference type="Pfam" id="PF00012">
    <property type="entry name" value="HSP70"/>
    <property type="match status" value="1"/>
</dbReference>
<keyword evidence="4" id="KW-1185">Reference proteome</keyword>
<comment type="caution">
    <text evidence="3">The sequence shown here is derived from an EMBL/GenBank/DDBJ whole genome shotgun (WGS) entry which is preliminary data.</text>
</comment>
<proteinExistence type="predicted"/>
<evidence type="ECO:0000256" key="2">
    <source>
        <dbReference type="ARBA" id="ARBA00022840"/>
    </source>
</evidence>
<keyword evidence="2" id="KW-0067">ATP-binding</keyword>
<organism evidence="3 4">
    <name type="scientific">Lactuca virosa</name>
    <dbReference type="NCBI Taxonomy" id="75947"/>
    <lineage>
        <taxon>Eukaryota</taxon>
        <taxon>Viridiplantae</taxon>
        <taxon>Streptophyta</taxon>
        <taxon>Embryophyta</taxon>
        <taxon>Tracheophyta</taxon>
        <taxon>Spermatophyta</taxon>
        <taxon>Magnoliopsida</taxon>
        <taxon>eudicotyledons</taxon>
        <taxon>Gunneridae</taxon>
        <taxon>Pentapetalae</taxon>
        <taxon>asterids</taxon>
        <taxon>campanulids</taxon>
        <taxon>Asterales</taxon>
        <taxon>Asteraceae</taxon>
        <taxon>Cichorioideae</taxon>
        <taxon>Cichorieae</taxon>
        <taxon>Lactucinae</taxon>
        <taxon>Lactuca</taxon>
    </lineage>
</organism>
<dbReference type="InterPro" id="IPR029048">
    <property type="entry name" value="HSP70_C_sf"/>
</dbReference>
<dbReference type="EMBL" id="CAKMRJ010002223">
    <property type="protein sequence ID" value="CAH1428276.1"/>
    <property type="molecule type" value="Genomic_DNA"/>
</dbReference>
<dbReference type="GO" id="GO:0140662">
    <property type="term" value="F:ATP-dependent protein folding chaperone"/>
    <property type="evidence" value="ECO:0007669"/>
    <property type="project" value="InterPro"/>
</dbReference>
<sequence length="89" mass="10379">MVQEAGKYESRDEEHKKKLEVKNALENYTYNIRNTTKDENLGEKLTPVDKKIEDAIDEAIVWLDTNHLAKGDEFKDKMKELFPILKLLG</sequence>
<evidence type="ECO:0000313" key="3">
    <source>
        <dbReference type="EMBL" id="CAH1428276.1"/>
    </source>
</evidence>